<dbReference type="AlphaFoldDB" id="A0A9N7VSC8"/>
<protein>
    <submittedName>
        <fullName evidence="1">Uncharacterized protein</fullName>
    </submittedName>
</protein>
<sequence>MTGTSDDNTAGLLGYGQTASDVRATLEPPSEIHNSFCAVFSSREGWKKSARREEGHMKSIPNLSLHQCFCQAAARPVNHLLLSTRTKSQPTRESPCLLTFGENPALARLVTFRRLPCPEVIFAHVTSSQVSPRQIELASMCLRSAESGGMPIPAEPGGNITHPACLTLSRRQQRDNLGKRTD</sequence>
<accession>A0A9N7VSC8</accession>
<dbReference type="Proteomes" id="UP001153269">
    <property type="component" value="Unassembled WGS sequence"/>
</dbReference>
<gene>
    <name evidence="1" type="ORF">PLEPLA_LOCUS45285</name>
</gene>
<reference evidence="1" key="1">
    <citation type="submission" date="2020-03" db="EMBL/GenBank/DDBJ databases">
        <authorList>
            <person name="Weist P."/>
        </authorList>
    </citation>
    <scope>NUCLEOTIDE SEQUENCE</scope>
</reference>
<proteinExistence type="predicted"/>
<keyword evidence="2" id="KW-1185">Reference proteome</keyword>
<evidence type="ECO:0000313" key="1">
    <source>
        <dbReference type="EMBL" id="CAB1457461.1"/>
    </source>
</evidence>
<organism evidence="1 2">
    <name type="scientific">Pleuronectes platessa</name>
    <name type="common">European plaice</name>
    <dbReference type="NCBI Taxonomy" id="8262"/>
    <lineage>
        <taxon>Eukaryota</taxon>
        <taxon>Metazoa</taxon>
        <taxon>Chordata</taxon>
        <taxon>Craniata</taxon>
        <taxon>Vertebrata</taxon>
        <taxon>Euteleostomi</taxon>
        <taxon>Actinopterygii</taxon>
        <taxon>Neopterygii</taxon>
        <taxon>Teleostei</taxon>
        <taxon>Neoteleostei</taxon>
        <taxon>Acanthomorphata</taxon>
        <taxon>Carangaria</taxon>
        <taxon>Pleuronectiformes</taxon>
        <taxon>Pleuronectoidei</taxon>
        <taxon>Pleuronectidae</taxon>
        <taxon>Pleuronectes</taxon>
    </lineage>
</organism>
<comment type="caution">
    <text evidence="1">The sequence shown here is derived from an EMBL/GenBank/DDBJ whole genome shotgun (WGS) entry which is preliminary data.</text>
</comment>
<name>A0A9N7VSC8_PLEPL</name>
<evidence type="ECO:0000313" key="2">
    <source>
        <dbReference type="Proteomes" id="UP001153269"/>
    </source>
</evidence>
<dbReference type="EMBL" id="CADEAL010004343">
    <property type="protein sequence ID" value="CAB1457461.1"/>
    <property type="molecule type" value="Genomic_DNA"/>
</dbReference>